<dbReference type="RefSeq" id="XP_050933348.1">
    <property type="nucleotide sequence ID" value="XM_051077391.1"/>
</dbReference>
<feature type="compositionally biased region" description="Polar residues" evidence="9">
    <location>
        <begin position="1714"/>
        <end position="1733"/>
    </location>
</feature>
<feature type="compositionally biased region" description="Acidic residues" evidence="9">
    <location>
        <begin position="657"/>
        <end position="669"/>
    </location>
</feature>
<dbReference type="CDD" id="cd06676">
    <property type="entry name" value="PDZ13_MUPP1-like"/>
    <property type="match status" value="1"/>
</dbReference>
<organism evidence="12 14">
    <name type="scientific">Lates calcarifer</name>
    <name type="common">Barramundi</name>
    <name type="synonym">Holocentrus calcarifer</name>
    <dbReference type="NCBI Taxonomy" id="8187"/>
    <lineage>
        <taxon>Eukaryota</taxon>
        <taxon>Metazoa</taxon>
        <taxon>Chordata</taxon>
        <taxon>Craniata</taxon>
        <taxon>Vertebrata</taxon>
        <taxon>Euteleostomi</taxon>
        <taxon>Actinopterygii</taxon>
        <taxon>Neopterygii</taxon>
        <taxon>Teleostei</taxon>
        <taxon>Neoteleostei</taxon>
        <taxon>Acanthomorphata</taxon>
        <taxon>Carangaria</taxon>
        <taxon>Carangaria incertae sedis</taxon>
        <taxon>Centropomidae</taxon>
        <taxon>Lates</taxon>
    </lineage>
</organism>
<evidence type="ECO:0000313" key="12">
    <source>
        <dbReference type="Proteomes" id="UP000694890"/>
    </source>
</evidence>
<dbReference type="CDD" id="cd06675">
    <property type="entry name" value="PDZ12_MUPP1-like"/>
    <property type="match status" value="1"/>
</dbReference>
<feature type="compositionally biased region" description="Pro residues" evidence="9">
    <location>
        <begin position="1351"/>
        <end position="1366"/>
    </location>
</feature>
<dbReference type="GO" id="GO:0005923">
    <property type="term" value="C:bicellular tight junction"/>
    <property type="evidence" value="ECO:0007669"/>
    <property type="project" value="UniProtKB-SubCell"/>
</dbReference>
<dbReference type="Pfam" id="PF00595">
    <property type="entry name" value="PDZ"/>
    <property type="match status" value="11"/>
</dbReference>
<dbReference type="Gene3D" id="2.30.42.10">
    <property type="match status" value="11"/>
</dbReference>
<feature type="domain" description="L27" evidence="11">
    <location>
        <begin position="9"/>
        <end position="69"/>
    </location>
</feature>
<name>A0AAJ7PMF6_LATCA</name>
<dbReference type="CDD" id="cd06672">
    <property type="entry name" value="PDZ8_MUPP1-PDZ7_PATJ-PDZ2_INAD-like"/>
    <property type="match status" value="1"/>
</dbReference>
<evidence type="ECO:0000256" key="8">
    <source>
        <dbReference type="ARBA" id="ARBA00023136"/>
    </source>
</evidence>
<evidence type="ECO:0000259" key="11">
    <source>
        <dbReference type="PROSITE" id="PS51022"/>
    </source>
</evidence>
<dbReference type="PANTHER" id="PTHR19964">
    <property type="entry name" value="MULTIPLE PDZ DOMAIN PROTEIN"/>
    <property type="match status" value="1"/>
</dbReference>
<dbReference type="SUPFAM" id="SSF101288">
    <property type="entry name" value="L27 domain"/>
    <property type="match status" value="1"/>
</dbReference>
<dbReference type="GO" id="GO:0016324">
    <property type="term" value="C:apical plasma membrane"/>
    <property type="evidence" value="ECO:0007669"/>
    <property type="project" value="UniProtKB-SubCell"/>
</dbReference>
<feature type="region of interest" description="Disordered" evidence="9">
    <location>
        <begin position="650"/>
        <end position="684"/>
    </location>
</feature>
<dbReference type="FunFam" id="2.30.42.10:FF:000051">
    <property type="entry name" value="Multiple PDZ domain protein isoform X1"/>
    <property type="match status" value="1"/>
</dbReference>
<dbReference type="CDD" id="cd06791">
    <property type="entry name" value="PDZ3_MUPP1-like"/>
    <property type="match status" value="1"/>
</dbReference>
<dbReference type="RefSeq" id="XP_018531648.1">
    <property type="nucleotide sequence ID" value="XM_018676132.2"/>
</dbReference>
<feature type="compositionally biased region" description="Polar residues" evidence="9">
    <location>
        <begin position="1423"/>
        <end position="1435"/>
    </location>
</feature>
<feature type="region of interest" description="Disordered" evidence="9">
    <location>
        <begin position="1031"/>
        <end position="1071"/>
    </location>
</feature>
<feature type="domain" description="PDZ" evidence="10">
    <location>
        <begin position="770"/>
        <end position="846"/>
    </location>
</feature>
<dbReference type="CDD" id="cd06667">
    <property type="entry name" value="PDZ2_MUPP1-like"/>
    <property type="match status" value="1"/>
</dbReference>
<dbReference type="FunFam" id="2.30.42.10:FF:000038">
    <property type="entry name" value="Multiple PDZ domain protein isoform X1"/>
    <property type="match status" value="1"/>
</dbReference>
<feature type="region of interest" description="Disordered" evidence="9">
    <location>
        <begin position="709"/>
        <end position="761"/>
    </location>
</feature>
<feature type="compositionally biased region" description="Low complexity" evidence="9">
    <location>
        <begin position="1436"/>
        <end position="1445"/>
    </location>
</feature>
<keyword evidence="4" id="KW-1003">Cell membrane</keyword>
<keyword evidence="8" id="KW-0472">Membrane</keyword>
<evidence type="ECO:0000256" key="7">
    <source>
        <dbReference type="ARBA" id="ARBA00022949"/>
    </source>
</evidence>
<feature type="domain" description="PDZ" evidence="10">
    <location>
        <begin position="1076"/>
        <end position="1168"/>
    </location>
</feature>
<evidence type="ECO:0000259" key="10">
    <source>
        <dbReference type="PROSITE" id="PS50106"/>
    </source>
</evidence>
<evidence type="ECO:0000313" key="17">
    <source>
        <dbReference type="RefSeq" id="XP_050933349.1"/>
    </source>
</evidence>
<feature type="region of interest" description="Disordered" evidence="9">
    <location>
        <begin position="1667"/>
        <end position="1740"/>
    </location>
</feature>
<feature type="compositionally biased region" description="Pro residues" evidence="9">
    <location>
        <begin position="338"/>
        <end position="360"/>
    </location>
</feature>
<evidence type="ECO:0000256" key="4">
    <source>
        <dbReference type="ARBA" id="ARBA00022475"/>
    </source>
</evidence>
<feature type="compositionally biased region" description="Basic and acidic residues" evidence="9">
    <location>
        <begin position="1213"/>
        <end position="1222"/>
    </location>
</feature>
<feature type="compositionally biased region" description="Basic and acidic residues" evidence="9">
    <location>
        <begin position="943"/>
        <end position="954"/>
    </location>
</feature>
<keyword evidence="3" id="KW-0796">Tight junction</keyword>
<evidence type="ECO:0000256" key="9">
    <source>
        <dbReference type="SAM" id="MobiDB-lite"/>
    </source>
</evidence>
<dbReference type="Proteomes" id="UP000694890">
    <property type="component" value="Linkage group LG17"/>
</dbReference>
<reference evidence="13 14" key="1">
    <citation type="submission" date="2025-04" db="UniProtKB">
        <authorList>
            <consortium name="RefSeq"/>
        </authorList>
    </citation>
    <scope>IDENTIFICATION</scope>
    <source>
        <tissue evidence="13 14">Brain</tissue>
    </source>
</reference>
<feature type="domain" description="PDZ" evidence="10">
    <location>
        <begin position="1574"/>
        <end position="1656"/>
    </location>
</feature>
<feature type="domain" description="PDZ" evidence="10">
    <location>
        <begin position="1739"/>
        <end position="1825"/>
    </location>
</feature>
<protein>
    <submittedName>
        <fullName evidence="13 14">InaD-like protein isoform X1</fullName>
    </submittedName>
</protein>
<dbReference type="CDD" id="cd06668">
    <property type="entry name" value="PDZ4_MUPP1-like"/>
    <property type="match status" value="1"/>
</dbReference>
<feature type="domain" description="PDZ" evidence="10">
    <location>
        <begin position="1241"/>
        <end position="1324"/>
    </location>
</feature>
<comment type="subcellular location">
    <subcellularLocation>
        <location evidence="1">Apical cell membrane</location>
    </subcellularLocation>
    <subcellularLocation>
        <location evidence="2">Cell junction</location>
        <location evidence="2">Tight junction</location>
    </subcellularLocation>
</comment>
<evidence type="ECO:0000256" key="5">
    <source>
        <dbReference type="ARBA" id="ARBA00022553"/>
    </source>
</evidence>
<dbReference type="InterPro" id="IPR015132">
    <property type="entry name" value="L27_2"/>
</dbReference>
<dbReference type="FunFam" id="2.30.42.10:FF:000070">
    <property type="entry name" value="Multiple PDZ domain protein"/>
    <property type="match status" value="1"/>
</dbReference>
<dbReference type="FunFam" id="2.30.42.10:FF:000058">
    <property type="entry name" value="multiple PDZ domain protein isoform X1"/>
    <property type="match status" value="1"/>
</dbReference>
<feature type="region of interest" description="Disordered" evidence="9">
    <location>
        <begin position="96"/>
        <end position="124"/>
    </location>
</feature>
<evidence type="ECO:0000256" key="6">
    <source>
        <dbReference type="ARBA" id="ARBA00022737"/>
    </source>
</evidence>
<dbReference type="GeneID" id="108883208"/>
<dbReference type="Pfam" id="PF09045">
    <property type="entry name" value="L27_2"/>
    <property type="match status" value="1"/>
</dbReference>
<keyword evidence="6" id="KW-0677">Repeat</keyword>
<dbReference type="SUPFAM" id="SSF50156">
    <property type="entry name" value="PDZ domain-like"/>
    <property type="match status" value="11"/>
</dbReference>
<dbReference type="CTD" id="10207"/>
<feature type="region of interest" description="Disordered" evidence="9">
    <location>
        <begin position="1840"/>
        <end position="1864"/>
    </location>
</feature>
<feature type="compositionally biased region" description="Acidic residues" evidence="9">
    <location>
        <begin position="739"/>
        <end position="761"/>
    </location>
</feature>
<feature type="compositionally biased region" description="Low complexity" evidence="9">
    <location>
        <begin position="1388"/>
        <end position="1400"/>
    </location>
</feature>
<feature type="domain" description="PDZ" evidence="10">
    <location>
        <begin position="386"/>
        <end position="473"/>
    </location>
</feature>
<feature type="region of interest" description="Disordered" evidence="9">
    <location>
        <begin position="1331"/>
        <end position="1464"/>
    </location>
</feature>
<evidence type="ECO:0000313" key="14">
    <source>
        <dbReference type="RefSeq" id="XP_018531658.1"/>
    </source>
</evidence>
<dbReference type="SMART" id="SM00228">
    <property type="entry name" value="PDZ"/>
    <property type="match status" value="11"/>
</dbReference>
<evidence type="ECO:0000313" key="13">
    <source>
        <dbReference type="RefSeq" id="XP_018531648.1"/>
    </source>
</evidence>
<feature type="compositionally biased region" description="Basic and acidic residues" evidence="9">
    <location>
        <begin position="727"/>
        <end position="738"/>
    </location>
</feature>
<feature type="region of interest" description="Disordered" evidence="9">
    <location>
        <begin position="879"/>
        <end position="992"/>
    </location>
</feature>
<feature type="compositionally biased region" description="Polar residues" evidence="9">
    <location>
        <begin position="1667"/>
        <end position="1679"/>
    </location>
</feature>
<dbReference type="RefSeq" id="XP_018531658.1">
    <property type="nucleotide sequence ID" value="XM_018676142.2"/>
</dbReference>
<dbReference type="PANTHER" id="PTHR19964:SF11">
    <property type="entry name" value="INAD-LIKE PROTEIN"/>
    <property type="match status" value="1"/>
</dbReference>
<feature type="compositionally biased region" description="Pro residues" evidence="9">
    <location>
        <begin position="1333"/>
        <end position="1344"/>
    </location>
</feature>
<dbReference type="InterPro" id="IPR004172">
    <property type="entry name" value="L27_dom"/>
</dbReference>
<dbReference type="InterPro" id="IPR001478">
    <property type="entry name" value="PDZ"/>
</dbReference>
<proteinExistence type="predicted"/>
<gene>
    <name evidence="13 14 15 16 17" type="primary">patj</name>
</gene>
<feature type="domain" description="PDZ" evidence="10">
    <location>
        <begin position="1478"/>
        <end position="1561"/>
    </location>
</feature>
<evidence type="ECO:0000256" key="3">
    <source>
        <dbReference type="ARBA" id="ARBA00022427"/>
    </source>
</evidence>
<feature type="region of interest" description="Disordered" evidence="9">
    <location>
        <begin position="328"/>
        <end position="379"/>
    </location>
</feature>
<feature type="compositionally biased region" description="Pro residues" evidence="9">
    <location>
        <begin position="1195"/>
        <end position="1209"/>
    </location>
</feature>
<keyword evidence="7" id="KW-0965">Cell junction</keyword>
<feature type="domain" description="PDZ" evidence="10">
    <location>
        <begin position="251"/>
        <end position="331"/>
    </location>
</feature>
<dbReference type="RefSeq" id="XP_050933349.1">
    <property type="nucleotide sequence ID" value="XM_051077392.1"/>
</dbReference>
<evidence type="ECO:0000313" key="16">
    <source>
        <dbReference type="RefSeq" id="XP_050933348.1"/>
    </source>
</evidence>
<feature type="compositionally biased region" description="Low complexity" evidence="9">
    <location>
        <begin position="97"/>
        <end position="111"/>
    </location>
</feature>
<evidence type="ECO:0000256" key="1">
    <source>
        <dbReference type="ARBA" id="ARBA00004221"/>
    </source>
</evidence>
<dbReference type="Gene3D" id="1.20.1440.360">
    <property type="match status" value="1"/>
</dbReference>
<dbReference type="PROSITE" id="PS51022">
    <property type="entry name" value="L27"/>
    <property type="match status" value="1"/>
</dbReference>
<dbReference type="CDD" id="cd06671">
    <property type="entry name" value="PDZ7_MUPP1-PD6_PATJ-like"/>
    <property type="match status" value="1"/>
</dbReference>
<feature type="compositionally biased region" description="Basic and acidic residues" evidence="9">
    <location>
        <begin position="1406"/>
        <end position="1419"/>
    </location>
</feature>
<dbReference type="CDD" id="cd06674">
    <property type="entry name" value="PDZ11_MUPP1-PDZ9_PATJ-like"/>
    <property type="match status" value="1"/>
</dbReference>
<evidence type="ECO:0000256" key="2">
    <source>
        <dbReference type="ARBA" id="ARBA00004435"/>
    </source>
</evidence>
<dbReference type="CDD" id="cd06669">
    <property type="entry name" value="PDZ5_MUPP1-like"/>
    <property type="match status" value="1"/>
</dbReference>
<feature type="domain" description="PDZ" evidence="10">
    <location>
        <begin position="567"/>
        <end position="653"/>
    </location>
</feature>
<feature type="domain" description="PDZ" evidence="10">
    <location>
        <begin position="143"/>
        <end position="230"/>
    </location>
</feature>
<feature type="region of interest" description="Disordered" evidence="9">
    <location>
        <begin position="1173"/>
        <end position="1222"/>
    </location>
</feature>
<feature type="domain" description="PDZ" evidence="10">
    <location>
        <begin position="1861"/>
        <end position="1944"/>
    </location>
</feature>
<sequence length="1944" mass="209532">MFENVPTVSSVERQQVLGALDRLHSKLVQREEWTHSDTLGNLRDTLQSPLFSHILTLQHSIKQLRNQLSSMPPDSCSEFSFSKKGQLIMSAVDRAGSSAPPTLSASSSVLTNGSSPPVHQTPPPSDLLQKWILTTAKGRQTELVSLTRPLSGGLGFSVVGLNPAGSSSQGVFVKHIQPGGIAHRDGRLQERDQILVINGSPLETGISQQQALTLLQQPGETVELVVARERPPNASSPTAPINTDQWGHVEEIELVNDGSGLGFGIVGGKTTGVVVRTLIPNSVADKDGRLRTGDHILRIGPTPTSGLTSDQVVKVLQGCGSHVTMLIARDPRGQRSTGPPPPPPPDSAPVSSLPPRPPELPVQRPVVAPQRRLSKTPNLEGYEIHEVPLTKKDGQSLGISIIGYNPLTSQDAVGVFVKHVVPGSAADQSGNIRVHDRLLALDGVSLHGMTNQEVLEVMKQTGQTVVLTVVRKKPRALERSLDKVERQSSHVSLRRSLDMRTHSSGFGSSTMKLEPMYPNAAQLSRAESTYSYSSDTTEAELRAKWDQALGPRYQVLVVKLDPVIEDDAELQKSSKLLPVHTLRLGVELDSFDGHHYISSVVPGGPVDKHGVLRPEDELLEVNDVQLYGKSRREVVSFLKEVPPPFTLVCCRHPTSDLEPEPESEPESEPEPVLQPGRGPARPRDLQPSVEEIELKLSSMLGGQTVLRDDSGEQQQAVRQEQVSPVEEVQKEEKIQYSREEEEDEKQDEDEDEDVDEDEEELALWSPDVQVLELQKESDKGLGFSILDYQDPLDPGRCVMVIRSLVPGGSAERHGGLLPGDQLVSVNQTQLDLLTLAQAVEVLKSAPPGTVRLGIRKPLVVEGPERRSEDSSQVSLNNIHLSVPKGFGDGSILPEDLRQGEEEEEEPELILDGGLPRYTTSSLTSDPLPGEEGREMAVDEEVEEVKTEEREEERMSSLPRKPPPSWEEWKLSSSSRAGAEESEDDDLQRSERESIVSVGNLILGLPESRDSEADSELTLTDTDTESIRMIDMQQRRKRRSQGGASLPIRGGHSELPEREEGEGEETPAFSHWGPPRRVEVWAEEDQSLGLSIVGGRHVIKRLRNGEELKGIFIKQVLPNSPAAKTRCLKTGDKILEVSGVDLRAASHEEAVSAIKSAPSPVVFIVQSLSATPRPVSLTAPSYNKHKAKRTESPNPGVNPPPLRQPPPYRPPSQQEHELTSDLEQAKERWCERYGDLRGELLCVELEKERQGLGLSLAGNRDRSRLSIFVVGLHPGGAAARDGRIRVGDELLEINNQILYGRSHQNASAIIKSATSKVKLILLRNDDAINQMAVPPFPTPPPPPLLSPECVSPAPPGAPTPTDGPRPPNTLTLHPLSDAPDEMNNEAEQNNRNRNRSSNSNSAPQSLREADTLKKRLKAAESPENELQASRASLEQQSCRSHGSSSSKQTAASPPLISPDLQTTTRDPSCCAVVPGQETVLEICKGRSGLGLSIVGGRDTQLDAIVIHEVYEEGAAARDGRLWAGDQILEVNGVDLRGASHEEAIAALRQTPAKVRLTVLRDEAQYRDEENLDLFKVELQKKSGRGLGLSIVGKRSGSGVFISEVVRGGAAELDGRLMQGDQILTVNGDDTRHASQETVAAILKCARGPVLLEIGRLKAASWISSRHNSQGSQLSHVSGNCSGVVAPPLTQTPASPDPPTSDPPTTTSAGPPPPLNNNVKSSPDVTSSSANSTGADTGVRTVEITRGVSDSLGVSIAGGKGSPLGDIPIFIAMIQANGVAAKTHRLKVGDRIVSINGQSVDGVTHSEVVAMLKNSYGNISLQVVADTNISAIATQVESLSSSSGLSANTDTHTTEPEGPRPRSISLEKGSEGLGFSIVGGFGSPHGDLPIYVKTVFSKGAAAVDGRLKRGDQILSVNGESLQGATHEQAVAILKKQRGTVTLDVLS</sequence>
<dbReference type="KEGG" id="lcf:108883208"/>
<dbReference type="CDD" id="cd06673">
    <property type="entry name" value="PDZ10_MUPP1-PDZ8_PATJ-like"/>
    <property type="match status" value="1"/>
</dbReference>
<feature type="compositionally biased region" description="Polar residues" evidence="9">
    <location>
        <begin position="712"/>
        <end position="722"/>
    </location>
</feature>
<keyword evidence="5" id="KW-0597">Phosphoprotein</keyword>
<evidence type="ECO:0000313" key="15">
    <source>
        <dbReference type="RefSeq" id="XP_018531665.1"/>
    </source>
</evidence>
<dbReference type="PROSITE" id="PS50106">
    <property type="entry name" value="PDZ"/>
    <property type="match status" value="11"/>
</dbReference>
<dbReference type="InterPro" id="IPR036892">
    <property type="entry name" value="L27_dom_sf"/>
</dbReference>
<dbReference type="InterPro" id="IPR051342">
    <property type="entry name" value="PDZ_scaffold"/>
</dbReference>
<dbReference type="InterPro" id="IPR036034">
    <property type="entry name" value="PDZ_sf"/>
</dbReference>
<dbReference type="RefSeq" id="XP_018531665.1">
    <property type="nucleotide sequence ID" value="XM_018676149.2"/>
</dbReference>
<accession>A0AAJ7PMF6</accession>